<dbReference type="InterPro" id="IPR050109">
    <property type="entry name" value="HTH-type_TetR-like_transc_reg"/>
</dbReference>
<dbReference type="PROSITE" id="PS50977">
    <property type="entry name" value="HTH_TETR_2"/>
    <property type="match status" value="1"/>
</dbReference>
<dbReference type="PANTHER" id="PTHR30055">
    <property type="entry name" value="HTH-TYPE TRANSCRIPTIONAL REGULATOR RUTR"/>
    <property type="match status" value="1"/>
</dbReference>
<dbReference type="SUPFAM" id="SSF48498">
    <property type="entry name" value="Tetracyclin repressor-like, C-terminal domain"/>
    <property type="match status" value="1"/>
</dbReference>
<evidence type="ECO:0000313" key="5">
    <source>
        <dbReference type="Proteomes" id="UP000052946"/>
    </source>
</evidence>
<protein>
    <submittedName>
        <fullName evidence="4">Fatty acid metabolism regulator protein</fullName>
    </submittedName>
</protein>
<dbReference type="AlphaFoldDB" id="A0A0U9HHJ9"/>
<dbReference type="InterPro" id="IPR009057">
    <property type="entry name" value="Homeodomain-like_sf"/>
</dbReference>
<evidence type="ECO:0000313" key="4">
    <source>
        <dbReference type="EMBL" id="GAQ19720.1"/>
    </source>
</evidence>
<organism evidence="4 5">
    <name type="scientific">Oceanobacillus picturae</name>
    <dbReference type="NCBI Taxonomy" id="171693"/>
    <lineage>
        <taxon>Bacteria</taxon>
        <taxon>Bacillati</taxon>
        <taxon>Bacillota</taxon>
        <taxon>Bacilli</taxon>
        <taxon>Bacillales</taxon>
        <taxon>Bacillaceae</taxon>
        <taxon>Oceanobacillus</taxon>
    </lineage>
</organism>
<gene>
    <name evidence="4" type="ORF">OPHB3_3704</name>
</gene>
<dbReference type="Gene3D" id="1.10.357.10">
    <property type="entry name" value="Tetracycline Repressor, domain 2"/>
    <property type="match status" value="1"/>
</dbReference>
<keyword evidence="1 2" id="KW-0238">DNA-binding</keyword>
<dbReference type="InterPro" id="IPR001647">
    <property type="entry name" value="HTH_TetR"/>
</dbReference>
<dbReference type="PRINTS" id="PR00455">
    <property type="entry name" value="HTHTETR"/>
</dbReference>
<dbReference type="InterPro" id="IPR036271">
    <property type="entry name" value="Tet_transcr_reg_TetR-rel_C_sf"/>
</dbReference>
<name>A0A0U9HHJ9_9BACI</name>
<evidence type="ECO:0000256" key="1">
    <source>
        <dbReference type="ARBA" id="ARBA00023125"/>
    </source>
</evidence>
<dbReference type="PANTHER" id="PTHR30055:SF222">
    <property type="entry name" value="REGULATORY PROTEIN"/>
    <property type="match status" value="1"/>
</dbReference>
<reference evidence="4 5" key="2">
    <citation type="journal article" date="2016" name="Genome Announc.">
        <title>Draft Genome Sequence of Oceanobacillus picturae Heshi-B3, Isolated from Fermented Rice Bran in a Traditional Japanese Seafood Dish.</title>
        <authorList>
            <person name="Akuzawa S."/>
            <person name="Nagaoka J."/>
            <person name="Kanekatsu M."/>
            <person name="Kanesaki Y."/>
            <person name="Suzuki T."/>
        </authorList>
    </citation>
    <scope>NUCLEOTIDE SEQUENCE [LARGE SCALE GENOMIC DNA]</scope>
    <source>
        <strain evidence="4 5">Heshi-B3</strain>
    </source>
</reference>
<dbReference type="Pfam" id="PF00440">
    <property type="entry name" value="TetR_N"/>
    <property type="match status" value="1"/>
</dbReference>
<evidence type="ECO:0000259" key="3">
    <source>
        <dbReference type="PROSITE" id="PS50977"/>
    </source>
</evidence>
<dbReference type="SUPFAM" id="SSF46689">
    <property type="entry name" value="Homeodomain-like"/>
    <property type="match status" value="1"/>
</dbReference>
<dbReference type="Proteomes" id="UP000052946">
    <property type="component" value="Unassembled WGS sequence"/>
</dbReference>
<feature type="DNA-binding region" description="H-T-H motif" evidence="2">
    <location>
        <begin position="47"/>
        <end position="66"/>
    </location>
</feature>
<sequence length="219" mass="25091">MMTRDDTNEESIFELSVEENKELTQKQKQILEAAINIFAEKGYAASSTSEIAKQAGVAEGTIFRHYKTKKDLLISIVSPIMSRLVAPFVINDFKKVLHTDYETVEELLRAILFNRKAFAEKNLPIIKIMLQEIPFHPELKEQFMKHVASKVYTRLEDIVTHFQSQGQIIDMPASSIIRLIASSMISYLVTRFMIMPEADWDDEAEIERTIQYVMGGIGK</sequence>
<accession>A0A0U9HHJ9</accession>
<dbReference type="GO" id="GO:0006355">
    <property type="term" value="P:regulation of DNA-templated transcription"/>
    <property type="evidence" value="ECO:0007669"/>
    <property type="project" value="UniProtKB-ARBA"/>
</dbReference>
<evidence type="ECO:0000256" key="2">
    <source>
        <dbReference type="PROSITE-ProRule" id="PRU00335"/>
    </source>
</evidence>
<comment type="caution">
    <text evidence="4">The sequence shown here is derived from an EMBL/GenBank/DDBJ whole genome shotgun (WGS) entry which is preliminary data.</text>
</comment>
<reference evidence="5" key="1">
    <citation type="submission" date="2015-07" db="EMBL/GenBank/DDBJ databases">
        <title>Draft Genome Sequence of Oceanobacillus picturae Heshi-B3 that Was Isolated from Fermented Rice Bran with Aging Salted Mackerel, Which Was Named Heshiko as Traditional Fermented Seafood in Japan.</title>
        <authorList>
            <person name="Akuzawa S."/>
            <person name="Nakagawa J."/>
            <person name="Kanekatsu T."/>
            <person name="Kanesaki Y."/>
            <person name="Suzuki T."/>
        </authorList>
    </citation>
    <scope>NUCLEOTIDE SEQUENCE [LARGE SCALE GENOMIC DNA]</scope>
    <source>
        <strain evidence="5">Heshi-B3</strain>
    </source>
</reference>
<dbReference type="GO" id="GO:0003677">
    <property type="term" value="F:DNA binding"/>
    <property type="evidence" value="ECO:0007669"/>
    <property type="project" value="UniProtKB-UniRule"/>
</dbReference>
<feature type="domain" description="HTH tetR-type" evidence="3">
    <location>
        <begin position="24"/>
        <end position="84"/>
    </location>
</feature>
<dbReference type="EMBL" id="BBXV01000062">
    <property type="protein sequence ID" value="GAQ19720.1"/>
    <property type="molecule type" value="Genomic_DNA"/>
</dbReference>
<proteinExistence type="predicted"/>